<proteinExistence type="predicted"/>
<comment type="caution">
    <text evidence="3">The sequence shown here is derived from an EMBL/GenBank/DDBJ whole genome shotgun (WGS) entry which is preliminary data.</text>
</comment>
<name>A0A553IEU5_9PEZI</name>
<gene>
    <name evidence="3" type="ORF">FHL15_000058</name>
</gene>
<sequence length="442" mass="49952">MADLLNVPLEVLLQITSYLTTPEYGYLRRTCKQLEALLFGAFSREFFSKRQFALIEFSIQALVDIAKSRLGPSLTHLIIHIEHPFSPFSYPTRPPASREMAVRDNRYRAESINHMEFINTGLDVEMLSDAVKHLPNLETIGIRDFYSRNRTRDDTVWHSYGCPTFLKQTKDPLVLPYSSSSSGRDRGPEYTGHIFLTLLRAIGIAKVSGQSSKVTRFEVLLHHSSLPDQAFKIPNRFQAEVSLAMSNLEAIFLDGLSESALDFVVNDIVDTAGTIMGSGYFLSRFLAKLPALQHLRLNFQKYGVPSTERFLLWLANARSDTAHATASPTGSHPSKQLKCKHDTQVNLWARLCDKMAAADLQLHKLELSHLTQTSGDQDERRGTVSFNGSKNAQVKTWRGSAFSQSVKDITDKMDSRWDEERSDVDYDDSMDDDDDDDDDDNE</sequence>
<feature type="region of interest" description="Disordered" evidence="1">
    <location>
        <begin position="401"/>
        <end position="442"/>
    </location>
</feature>
<accession>A0A553IEU5</accession>
<dbReference type="AlphaFoldDB" id="A0A553IEU5"/>
<feature type="domain" description="F-box" evidence="2">
    <location>
        <begin position="1"/>
        <end position="50"/>
    </location>
</feature>
<feature type="compositionally biased region" description="Basic and acidic residues" evidence="1">
    <location>
        <begin position="408"/>
        <end position="419"/>
    </location>
</feature>
<evidence type="ECO:0000256" key="1">
    <source>
        <dbReference type="SAM" id="MobiDB-lite"/>
    </source>
</evidence>
<evidence type="ECO:0000313" key="4">
    <source>
        <dbReference type="Proteomes" id="UP000319160"/>
    </source>
</evidence>
<dbReference type="Proteomes" id="UP000319160">
    <property type="component" value="Unassembled WGS sequence"/>
</dbReference>
<dbReference type="EMBL" id="VFLP01000001">
    <property type="protein sequence ID" value="TRX98716.1"/>
    <property type="molecule type" value="Genomic_DNA"/>
</dbReference>
<dbReference type="InterPro" id="IPR001810">
    <property type="entry name" value="F-box_dom"/>
</dbReference>
<dbReference type="STRING" id="2512241.A0A553IEU5"/>
<dbReference type="OrthoDB" id="5279008at2759"/>
<feature type="compositionally biased region" description="Acidic residues" evidence="1">
    <location>
        <begin position="420"/>
        <end position="442"/>
    </location>
</feature>
<evidence type="ECO:0000313" key="3">
    <source>
        <dbReference type="EMBL" id="TRX98716.1"/>
    </source>
</evidence>
<feature type="region of interest" description="Disordered" evidence="1">
    <location>
        <begin position="371"/>
        <end position="390"/>
    </location>
</feature>
<dbReference type="PROSITE" id="PS50181">
    <property type="entry name" value="FBOX"/>
    <property type="match status" value="1"/>
</dbReference>
<reference evidence="4" key="1">
    <citation type="submission" date="2019-06" db="EMBL/GenBank/DDBJ databases">
        <title>Draft genome sequence of the griseofulvin-producing fungus Xylaria cubensis strain G536.</title>
        <authorList>
            <person name="Mead M.E."/>
            <person name="Raja H.A."/>
            <person name="Steenwyk J.L."/>
            <person name="Knowles S.L."/>
            <person name="Oberlies N.H."/>
            <person name="Rokas A."/>
        </authorList>
    </citation>
    <scope>NUCLEOTIDE SEQUENCE [LARGE SCALE GENOMIC DNA]</scope>
    <source>
        <strain evidence="4">G536</strain>
    </source>
</reference>
<protein>
    <recommendedName>
        <fullName evidence="2">F-box domain-containing protein</fullName>
    </recommendedName>
</protein>
<keyword evidence="4" id="KW-1185">Reference proteome</keyword>
<evidence type="ECO:0000259" key="2">
    <source>
        <dbReference type="PROSITE" id="PS50181"/>
    </source>
</evidence>
<organism evidence="3 4">
    <name type="scientific">Xylaria flabelliformis</name>
    <dbReference type="NCBI Taxonomy" id="2512241"/>
    <lineage>
        <taxon>Eukaryota</taxon>
        <taxon>Fungi</taxon>
        <taxon>Dikarya</taxon>
        <taxon>Ascomycota</taxon>
        <taxon>Pezizomycotina</taxon>
        <taxon>Sordariomycetes</taxon>
        <taxon>Xylariomycetidae</taxon>
        <taxon>Xylariales</taxon>
        <taxon>Xylariaceae</taxon>
        <taxon>Xylaria</taxon>
    </lineage>
</organism>